<comment type="subcellular location">
    <subcellularLocation>
        <location evidence="1">Cell membrane</location>
        <topology evidence="1">Multi-pass membrane protein</topology>
    </subcellularLocation>
</comment>
<feature type="transmembrane region" description="Helical" evidence="8">
    <location>
        <begin position="412"/>
        <end position="432"/>
    </location>
</feature>
<reference evidence="9 10" key="1">
    <citation type="submission" date="2019-06" db="EMBL/GenBank/DDBJ databases">
        <authorList>
            <person name="Li M."/>
        </authorList>
    </citation>
    <scope>NUCLEOTIDE SEQUENCE [LARGE SCALE GENOMIC DNA]</scope>
    <source>
        <strain evidence="9 10">BGMRC6574</strain>
    </source>
</reference>
<dbReference type="PANTHER" id="PTHR30509:SF9">
    <property type="entry name" value="MULTIDRUG RESISTANCE PROTEIN MDTO"/>
    <property type="match status" value="1"/>
</dbReference>
<feature type="transmembrane region" description="Helical" evidence="8">
    <location>
        <begin position="438"/>
        <end position="466"/>
    </location>
</feature>
<feature type="transmembrane region" description="Helical" evidence="8">
    <location>
        <begin position="360"/>
        <end position="380"/>
    </location>
</feature>
<evidence type="ECO:0000313" key="10">
    <source>
        <dbReference type="Proteomes" id="UP000320314"/>
    </source>
</evidence>
<dbReference type="GO" id="GO:0022857">
    <property type="term" value="F:transmembrane transporter activity"/>
    <property type="evidence" value="ECO:0007669"/>
    <property type="project" value="InterPro"/>
</dbReference>
<gene>
    <name evidence="9" type="ORF">FJU11_09780</name>
</gene>
<dbReference type="PANTHER" id="PTHR30509">
    <property type="entry name" value="P-HYDROXYBENZOIC ACID EFFLUX PUMP SUBUNIT-RELATED"/>
    <property type="match status" value="1"/>
</dbReference>
<organism evidence="9 10">
    <name type="scientific">Pararhizobium mangrovi</name>
    <dbReference type="NCBI Taxonomy" id="2590452"/>
    <lineage>
        <taxon>Bacteria</taxon>
        <taxon>Pseudomonadati</taxon>
        <taxon>Pseudomonadota</taxon>
        <taxon>Alphaproteobacteria</taxon>
        <taxon>Hyphomicrobiales</taxon>
        <taxon>Rhizobiaceae</taxon>
        <taxon>Rhizobium/Agrobacterium group</taxon>
        <taxon>Pararhizobium</taxon>
    </lineage>
</organism>
<feature type="transmembrane region" description="Helical" evidence="8">
    <location>
        <begin position="143"/>
        <end position="163"/>
    </location>
</feature>
<keyword evidence="4 8" id="KW-0812">Transmembrane</keyword>
<dbReference type="GO" id="GO:0005886">
    <property type="term" value="C:plasma membrane"/>
    <property type="evidence" value="ECO:0007669"/>
    <property type="project" value="UniProtKB-SubCell"/>
</dbReference>
<dbReference type="RefSeq" id="WP_141166870.1">
    <property type="nucleotide sequence ID" value="NZ_VHLH01000016.1"/>
</dbReference>
<protein>
    <submittedName>
        <fullName evidence="9">FUSC family protein</fullName>
    </submittedName>
</protein>
<name>A0A506U5A8_9HYPH</name>
<feature type="compositionally biased region" description="Basic and acidic residues" evidence="7">
    <location>
        <begin position="668"/>
        <end position="681"/>
    </location>
</feature>
<feature type="transmembrane region" description="Helical" evidence="8">
    <location>
        <begin position="57"/>
        <end position="77"/>
    </location>
</feature>
<feature type="region of interest" description="Disordered" evidence="7">
    <location>
        <begin position="662"/>
        <end position="691"/>
    </location>
</feature>
<evidence type="ECO:0000256" key="1">
    <source>
        <dbReference type="ARBA" id="ARBA00004651"/>
    </source>
</evidence>
<evidence type="ECO:0000256" key="8">
    <source>
        <dbReference type="SAM" id="Phobius"/>
    </source>
</evidence>
<feature type="transmembrane region" description="Helical" evidence="8">
    <location>
        <begin position="386"/>
        <end position="403"/>
    </location>
</feature>
<dbReference type="Proteomes" id="UP000320314">
    <property type="component" value="Unassembled WGS sequence"/>
</dbReference>
<evidence type="ECO:0000256" key="3">
    <source>
        <dbReference type="ARBA" id="ARBA00022475"/>
    </source>
</evidence>
<dbReference type="EMBL" id="VHLH01000016">
    <property type="protein sequence ID" value="TPW28145.1"/>
    <property type="molecule type" value="Genomic_DNA"/>
</dbReference>
<keyword evidence="6 8" id="KW-0472">Membrane</keyword>
<comment type="caution">
    <text evidence="9">The sequence shown here is derived from an EMBL/GenBank/DDBJ whole genome shotgun (WGS) entry which is preliminary data.</text>
</comment>
<feature type="transmembrane region" description="Helical" evidence="8">
    <location>
        <begin position="7"/>
        <end position="29"/>
    </location>
</feature>
<feature type="transmembrane region" description="Helical" evidence="8">
    <location>
        <begin position="83"/>
        <end position="100"/>
    </location>
</feature>
<evidence type="ECO:0000256" key="2">
    <source>
        <dbReference type="ARBA" id="ARBA00022448"/>
    </source>
</evidence>
<keyword evidence="3" id="KW-1003">Cell membrane</keyword>
<evidence type="ECO:0000256" key="6">
    <source>
        <dbReference type="ARBA" id="ARBA00023136"/>
    </source>
</evidence>
<evidence type="ECO:0000256" key="5">
    <source>
        <dbReference type="ARBA" id="ARBA00022989"/>
    </source>
</evidence>
<keyword evidence="5 8" id="KW-1133">Transmembrane helix</keyword>
<feature type="transmembrane region" description="Helical" evidence="8">
    <location>
        <begin position="35"/>
        <end position="52"/>
    </location>
</feature>
<dbReference type="Pfam" id="PF04632">
    <property type="entry name" value="FUSC"/>
    <property type="match status" value="1"/>
</dbReference>
<proteinExistence type="predicted"/>
<evidence type="ECO:0000256" key="7">
    <source>
        <dbReference type="SAM" id="MobiDB-lite"/>
    </source>
</evidence>
<dbReference type="InterPro" id="IPR006726">
    <property type="entry name" value="PHBA_efflux_AaeB/fusaric-R"/>
</dbReference>
<accession>A0A506U5A8</accession>
<evidence type="ECO:0000313" key="9">
    <source>
        <dbReference type="EMBL" id="TPW28145.1"/>
    </source>
</evidence>
<dbReference type="AlphaFoldDB" id="A0A506U5A8"/>
<dbReference type="OrthoDB" id="9807111at2"/>
<evidence type="ECO:0000256" key="4">
    <source>
        <dbReference type="ARBA" id="ARBA00022692"/>
    </source>
</evidence>
<keyword evidence="10" id="KW-1185">Reference proteome</keyword>
<feature type="transmembrane region" description="Helical" evidence="8">
    <location>
        <begin position="107"/>
        <end position="123"/>
    </location>
</feature>
<sequence length="691" mass="75019">MQRPAPWQILFALKAFAAAMLALYIAFSLDLTRPYWALTTVYVVSQPFAGAIRSKGVFRIGGTIAGASAGIAMTAIFGAWQPGLIAGLACWVYACGYLALSDRSPRGYFFLLAALTGLLVAWPGSSLSSGPIFPTAVARVEEIGLGILCAVFVDSVFFPRRIAPVIDTQLRTWFDDARQWSLDVLSGKREKADADRAKLAADAAQIAPMTVHLDYEMADEPQRARWIRVLQRRMLFILPVLSSIDDRLSQLRAGKDGLPSRLDAIVADLQVWIEAKAPAEEGRRLEERLAAFSPKDVATSRWNRVLLVSLCERLADFVRIVGDCRELSALAGDPRKAPSARVAEIARNTSSEPHRDHGMIVWAIATSMLSFSVAAAFWYFTGWSGGATAAMFSLLMSLFFGSMDNPMPMLKLLFKVLLFAVALDSLYLFVIMPSTHSFPTLVIALAPALIPLGIVASNPATFIIALMPIAMMTMRSTAFIGFAPFLNGMIGMIFGVVIVLLVSGVVKAVSAETSVRRVVHAGWRDLERIASARGTREERHRFVARMLDRLALLAPRLAALSAESGLVANDALSETRLGLALIELQHHRRHLAAGGQAAVGAVLSGVASHYRDRRRNPHCLPHATLLEALDQALGEVLDGPEGEHRRPAVLALAGVRRALFQGAPPAMPEERPDEPEAREPDVAPPLVVAAE</sequence>
<keyword evidence="2" id="KW-0813">Transport</keyword>
<feature type="transmembrane region" description="Helical" evidence="8">
    <location>
        <begin position="478"/>
        <end position="506"/>
    </location>
</feature>